<evidence type="ECO:0000313" key="2">
    <source>
        <dbReference type="Proteomes" id="UP000248918"/>
    </source>
</evidence>
<dbReference type="AlphaFoldDB" id="A0A329BJT4"/>
<dbReference type="OrthoDB" id="9093180at2"/>
<sequence length="203" mass="21776">MNTLRGLEPADRLRLDTLVRRANTECQPAMTDFIGGGHRHINEALRNALPPDAAVQGFIDALAVMADYTVTSYRVSHITRTGLAALQRGHARRFADPGAQCAFVLPRNAAAWALRTAAASPRDGLCELYSIFDESVPQKNLSSALLADLVVVPPGTTLCLTALRFVVRAGAANAGRSRVVAHFAGAEPSDAARYDLFSGARHR</sequence>
<gene>
    <name evidence="1" type="ORF">BX591_12861</name>
</gene>
<dbReference type="Proteomes" id="UP000248918">
    <property type="component" value="Unassembled WGS sequence"/>
</dbReference>
<comment type="caution">
    <text evidence="1">The sequence shown here is derived from an EMBL/GenBank/DDBJ whole genome shotgun (WGS) entry which is preliminary data.</text>
</comment>
<dbReference type="RefSeq" id="WP_146749823.1">
    <property type="nucleotide sequence ID" value="NZ_CADFFP010000030.1"/>
</dbReference>
<proteinExistence type="predicted"/>
<accession>A0A329BJT4</accession>
<name>A0A329BJT4_9BURK</name>
<organism evidence="1 2">
    <name type="scientific">Paraburkholderia bryophila</name>
    <dbReference type="NCBI Taxonomy" id="420952"/>
    <lineage>
        <taxon>Bacteria</taxon>
        <taxon>Pseudomonadati</taxon>
        <taxon>Pseudomonadota</taxon>
        <taxon>Betaproteobacteria</taxon>
        <taxon>Burkholderiales</taxon>
        <taxon>Burkholderiaceae</taxon>
        <taxon>Paraburkholderia</taxon>
    </lineage>
</organism>
<reference evidence="1 2" key="1">
    <citation type="submission" date="2018-06" db="EMBL/GenBank/DDBJ databases">
        <title>Genomic Encyclopedia of Type Strains, Phase III (KMG-III): the genomes of soil and plant-associated and newly described type strains.</title>
        <authorList>
            <person name="Whitman W."/>
        </authorList>
    </citation>
    <scope>NUCLEOTIDE SEQUENCE [LARGE SCALE GENOMIC DNA]</scope>
    <source>
        <strain evidence="1 2">LMG 23644</strain>
    </source>
</reference>
<evidence type="ECO:0000313" key="1">
    <source>
        <dbReference type="EMBL" id="RAS21541.1"/>
    </source>
</evidence>
<dbReference type="EMBL" id="QLTK01000028">
    <property type="protein sequence ID" value="RAS21541.1"/>
    <property type="molecule type" value="Genomic_DNA"/>
</dbReference>
<protein>
    <submittedName>
        <fullName evidence="1">Uncharacterized protein</fullName>
    </submittedName>
</protein>